<accession>A0A1A8V121</accession>
<gene>
    <name evidence="2" type="primary">Nfu_g_1_006836</name>
</gene>
<feature type="non-terminal residue" evidence="2">
    <location>
        <position position="1"/>
    </location>
</feature>
<feature type="compositionally biased region" description="Basic and acidic residues" evidence="1">
    <location>
        <begin position="61"/>
        <end position="75"/>
    </location>
</feature>
<reference evidence="2" key="1">
    <citation type="submission" date="2016-05" db="EMBL/GenBank/DDBJ databases">
        <authorList>
            <person name="Lavstsen T."/>
            <person name="Jespersen J.S."/>
        </authorList>
    </citation>
    <scope>NUCLEOTIDE SEQUENCE</scope>
    <source>
        <tissue evidence="2">Brain</tissue>
    </source>
</reference>
<protein>
    <submittedName>
        <fullName evidence="2">Uncharacterized protein</fullName>
    </submittedName>
</protein>
<sequence>EGFFQREKRFWVVKLGLQLTESFLRKNSIRHHLCATSPSKATLCVDPEVKEDVVSLRGTRSGREDPSGTDSLVRR</sequence>
<evidence type="ECO:0000313" key="2">
    <source>
        <dbReference type="EMBL" id="SBS54030.1"/>
    </source>
</evidence>
<dbReference type="AlphaFoldDB" id="A0A1A8V121"/>
<name>A0A1A8V121_NOTFU</name>
<dbReference type="EMBL" id="HAEJ01013573">
    <property type="protein sequence ID" value="SBS54030.1"/>
    <property type="molecule type" value="Transcribed_RNA"/>
</dbReference>
<proteinExistence type="predicted"/>
<feature type="region of interest" description="Disordered" evidence="1">
    <location>
        <begin position="55"/>
        <end position="75"/>
    </location>
</feature>
<organism evidence="2">
    <name type="scientific">Nothobranchius furzeri</name>
    <name type="common">Turquoise killifish</name>
    <dbReference type="NCBI Taxonomy" id="105023"/>
    <lineage>
        <taxon>Eukaryota</taxon>
        <taxon>Metazoa</taxon>
        <taxon>Chordata</taxon>
        <taxon>Craniata</taxon>
        <taxon>Vertebrata</taxon>
        <taxon>Euteleostomi</taxon>
        <taxon>Actinopterygii</taxon>
        <taxon>Neopterygii</taxon>
        <taxon>Teleostei</taxon>
        <taxon>Neoteleostei</taxon>
        <taxon>Acanthomorphata</taxon>
        <taxon>Ovalentaria</taxon>
        <taxon>Atherinomorphae</taxon>
        <taxon>Cyprinodontiformes</taxon>
        <taxon>Nothobranchiidae</taxon>
        <taxon>Nothobranchius</taxon>
    </lineage>
</organism>
<feature type="non-terminal residue" evidence="2">
    <location>
        <position position="75"/>
    </location>
</feature>
<evidence type="ECO:0000256" key="1">
    <source>
        <dbReference type="SAM" id="MobiDB-lite"/>
    </source>
</evidence>
<reference evidence="2" key="2">
    <citation type="submission" date="2016-06" db="EMBL/GenBank/DDBJ databases">
        <title>The genome of a short-lived fish provides insights into sex chromosome evolution and the genetic control of aging.</title>
        <authorList>
            <person name="Reichwald K."/>
            <person name="Felder M."/>
            <person name="Petzold A."/>
            <person name="Koch P."/>
            <person name="Groth M."/>
            <person name="Platzer M."/>
        </authorList>
    </citation>
    <scope>NUCLEOTIDE SEQUENCE</scope>
    <source>
        <tissue evidence="2">Brain</tissue>
    </source>
</reference>